<proteinExistence type="predicted"/>
<keyword evidence="3" id="KW-1185">Reference proteome</keyword>
<sequence>MFLFELQELVPFIFTIGLICTVSYACIAHLYCGVTEYWVEGGGWIAQDMLPLISVEGRPISFILCRAVRRKESPDEDTSDCRLPLIAIRRINREDIHGEDQGIHRL</sequence>
<keyword evidence="1" id="KW-1133">Transmembrane helix</keyword>
<protein>
    <submittedName>
        <fullName evidence="2">Uncharacterized protein</fullName>
    </submittedName>
</protein>
<organism evidence="2 3">
    <name type="scientific">Paenibacillus terreus</name>
    <dbReference type="NCBI Taxonomy" id="1387834"/>
    <lineage>
        <taxon>Bacteria</taxon>
        <taxon>Bacillati</taxon>
        <taxon>Bacillota</taxon>
        <taxon>Bacilli</taxon>
        <taxon>Bacillales</taxon>
        <taxon>Paenibacillaceae</taxon>
        <taxon>Paenibacillus</taxon>
    </lineage>
</organism>
<feature type="transmembrane region" description="Helical" evidence="1">
    <location>
        <begin position="12"/>
        <end position="32"/>
    </location>
</feature>
<keyword evidence="1" id="KW-0812">Transmembrane</keyword>
<evidence type="ECO:0000313" key="3">
    <source>
        <dbReference type="Proteomes" id="UP001580407"/>
    </source>
</evidence>
<name>A0ABV5B6Z3_9BACL</name>
<evidence type="ECO:0000313" key="2">
    <source>
        <dbReference type="EMBL" id="MFB5681456.1"/>
    </source>
</evidence>
<accession>A0ABV5B6Z3</accession>
<keyword evidence="1" id="KW-0472">Membrane</keyword>
<comment type="caution">
    <text evidence="2">The sequence shown here is derived from an EMBL/GenBank/DDBJ whole genome shotgun (WGS) entry which is preliminary data.</text>
</comment>
<evidence type="ECO:0000256" key="1">
    <source>
        <dbReference type="SAM" id="Phobius"/>
    </source>
</evidence>
<reference evidence="2 3" key="1">
    <citation type="submission" date="2024-09" db="EMBL/GenBank/DDBJ databases">
        <authorList>
            <person name="Ruan L."/>
        </authorList>
    </citation>
    <scope>NUCLEOTIDE SEQUENCE [LARGE SCALE GENOMIC DNA]</scope>
    <source>
        <strain evidence="2 3">D33</strain>
    </source>
</reference>
<dbReference type="EMBL" id="JBHILM010000010">
    <property type="protein sequence ID" value="MFB5681456.1"/>
    <property type="molecule type" value="Genomic_DNA"/>
</dbReference>
<dbReference type="RefSeq" id="WP_375525243.1">
    <property type="nucleotide sequence ID" value="NZ_JBHILM010000010.1"/>
</dbReference>
<dbReference type="Proteomes" id="UP001580407">
    <property type="component" value="Unassembled WGS sequence"/>
</dbReference>
<gene>
    <name evidence="2" type="ORF">ACE3NQ_11085</name>
</gene>